<evidence type="ECO:0000313" key="3">
    <source>
        <dbReference type="Proteomes" id="UP001492380"/>
    </source>
</evidence>
<dbReference type="EMBL" id="JBBWRZ010000009">
    <property type="protein sequence ID" value="KAK8229026.1"/>
    <property type="molecule type" value="Genomic_DNA"/>
</dbReference>
<feature type="region of interest" description="Disordered" evidence="1">
    <location>
        <begin position="479"/>
        <end position="508"/>
    </location>
</feature>
<keyword evidence="3" id="KW-1185">Reference proteome</keyword>
<name>A0ABR1YG55_9PEZI</name>
<feature type="region of interest" description="Disordered" evidence="1">
    <location>
        <begin position="359"/>
        <end position="380"/>
    </location>
</feature>
<comment type="caution">
    <text evidence="2">The sequence shown here is derived from an EMBL/GenBank/DDBJ whole genome shotgun (WGS) entry which is preliminary data.</text>
</comment>
<sequence>MDRDLPLYDVQLARLRDLKRQQRLRRLIYFRLESDSMPNRASPTDLWIPKLRKYESTPEGTVQHLDEISMWRNLSPAQAKEILFWEKMLAAVLEYIVSNHLIDMIDELGLENHFAEPDTISRIICAFVNSVGCRTFAVDIQEVITSMIELFGIHGSQHHWLASCGDFRNGLCEFLRTRDCFLDTPVSPTVKVSFSASMNHRGEPTVCGQMKRYGPHVSFSRLDSQVFLDRSCHVHPVFVDPILNIGYNARVGYPEYDLKSDCVEFGWSPLHDGFVGFLRNGHIKHSTQPTPKVFDLTATGTRLFPEGVKFERTIRLKINVTVHQEHPLPEPPSYESFQTSSYQSPDCPVDDISSLMRTRKRGSEFRQNTDSAYPAGIRGGALGANAQSHMMNSSSMSQASGTRFEQNYLGDIGSDVESCRPGYWDPEQERELIWQQQLSQWQRRLEKKPALRRSSSESRIRTLPTRSSNIAFDSSQHSSNATVCYSGSSKASKRIGGKATNGDESLSKSDASVWAEIQRQADRVEDINALVEAALQPHSNASGSKRPLKSNDRVRRRSQSCGPPLCDEKRLKFVQSNPPDVALSVDQPHKAQELQVEPHTLQVEPQNLCIPGALPKLVLFGAKSSRKRRNRQSRREDSACSESSQATAIQTHETAADEEQAEIKEFYDTMLFKRQYEQSVPFRRQTIGEKSDEDAFEDAFREAGTDFEDYDAEE</sequence>
<organism evidence="2 3">
    <name type="scientific">Phyllosticta capitalensis</name>
    <dbReference type="NCBI Taxonomy" id="121624"/>
    <lineage>
        <taxon>Eukaryota</taxon>
        <taxon>Fungi</taxon>
        <taxon>Dikarya</taxon>
        <taxon>Ascomycota</taxon>
        <taxon>Pezizomycotina</taxon>
        <taxon>Dothideomycetes</taxon>
        <taxon>Dothideomycetes incertae sedis</taxon>
        <taxon>Botryosphaeriales</taxon>
        <taxon>Phyllostictaceae</taxon>
        <taxon>Phyllosticta</taxon>
    </lineage>
</organism>
<protein>
    <submittedName>
        <fullName evidence="2">Uncharacterized protein</fullName>
    </submittedName>
</protein>
<feature type="region of interest" description="Disordered" evidence="1">
    <location>
        <begin position="535"/>
        <end position="563"/>
    </location>
</feature>
<evidence type="ECO:0000313" key="2">
    <source>
        <dbReference type="EMBL" id="KAK8229026.1"/>
    </source>
</evidence>
<accession>A0ABR1YG55</accession>
<feature type="region of interest" description="Disordered" evidence="1">
    <location>
        <begin position="624"/>
        <end position="658"/>
    </location>
</feature>
<gene>
    <name evidence="2" type="ORF">HDK90DRAFT_344619</name>
</gene>
<feature type="compositionally biased region" description="Polar residues" evidence="1">
    <location>
        <begin position="640"/>
        <end position="653"/>
    </location>
</feature>
<proteinExistence type="predicted"/>
<evidence type="ECO:0000256" key="1">
    <source>
        <dbReference type="SAM" id="MobiDB-lite"/>
    </source>
</evidence>
<reference evidence="2 3" key="1">
    <citation type="submission" date="2024-04" db="EMBL/GenBank/DDBJ databases">
        <title>Phyllosticta paracitricarpa is synonymous to the EU quarantine fungus P. citricarpa based on phylogenomic analyses.</title>
        <authorList>
            <consortium name="Lawrence Berkeley National Laboratory"/>
            <person name="Van Ingen-Buijs V.A."/>
            <person name="Van Westerhoven A.C."/>
            <person name="Haridas S."/>
            <person name="Skiadas P."/>
            <person name="Martin F."/>
            <person name="Groenewald J.Z."/>
            <person name="Crous P.W."/>
            <person name="Seidl M.F."/>
        </authorList>
    </citation>
    <scope>NUCLEOTIDE SEQUENCE [LARGE SCALE GENOMIC DNA]</scope>
    <source>
        <strain evidence="2 3">CBS 123374</strain>
    </source>
</reference>
<dbReference type="Proteomes" id="UP001492380">
    <property type="component" value="Unassembled WGS sequence"/>
</dbReference>
<feature type="compositionally biased region" description="Polar residues" evidence="1">
    <location>
        <begin position="479"/>
        <end position="490"/>
    </location>
</feature>